<sequence length="129" mass="13701">MSRSRTSSPAVSSPTSVLRKVPSLSSLAEDKDDSDAAAGEPAVECSLASLEELGEFVPFEDAPVYASSGSFWDFEPDAGYLYAEPSSPETAWDGAAGASSSGTAPWVQENDYFQDLRDLFPLNPLPAIF</sequence>
<dbReference type="EMBL" id="RWGY01000009">
    <property type="protein sequence ID" value="TVU35701.1"/>
    <property type="molecule type" value="Genomic_DNA"/>
</dbReference>
<evidence type="ECO:0000256" key="1">
    <source>
        <dbReference type="SAM" id="MobiDB-lite"/>
    </source>
</evidence>
<accession>A0A5J9VJF0</accession>
<comment type="caution">
    <text evidence="2">The sequence shown here is derived from an EMBL/GenBank/DDBJ whole genome shotgun (WGS) entry which is preliminary data.</text>
</comment>
<protein>
    <submittedName>
        <fullName evidence="2">Uncharacterized protein</fullName>
    </submittedName>
</protein>
<reference evidence="2 3" key="1">
    <citation type="journal article" date="2019" name="Sci. Rep.">
        <title>A high-quality genome of Eragrostis curvula grass provides insights into Poaceae evolution and supports new strategies to enhance forage quality.</title>
        <authorList>
            <person name="Carballo J."/>
            <person name="Santos B.A.C.M."/>
            <person name="Zappacosta D."/>
            <person name="Garbus I."/>
            <person name="Selva J.P."/>
            <person name="Gallo C.A."/>
            <person name="Diaz A."/>
            <person name="Albertini E."/>
            <person name="Caccamo M."/>
            <person name="Echenique V."/>
        </authorList>
    </citation>
    <scope>NUCLEOTIDE SEQUENCE [LARGE SCALE GENOMIC DNA]</scope>
    <source>
        <strain evidence="3">cv. Victoria</strain>
        <tissue evidence="2">Leaf</tissue>
    </source>
</reference>
<proteinExistence type="predicted"/>
<dbReference type="AlphaFoldDB" id="A0A5J9VJF0"/>
<dbReference type="OrthoDB" id="777519at2759"/>
<keyword evidence="3" id="KW-1185">Reference proteome</keyword>
<name>A0A5J9VJF0_9POAL</name>
<dbReference type="Gramene" id="TVU35701">
    <property type="protein sequence ID" value="TVU35701"/>
    <property type="gene ID" value="EJB05_17602"/>
</dbReference>
<feature type="region of interest" description="Disordered" evidence="1">
    <location>
        <begin position="1"/>
        <end position="40"/>
    </location>
</feature>
<gene>
    <name evidence="2" type="ORF">EJB05_17602</name>
</gene>
<organism evidence="2 3">
    <name type="scientific">Eragrostis curvula</name>
    <name type="common">weeping love grass</name>
    <dbReference type="NCBI Taxonomy" id="38414"/>
    <lineage>
        <taxon>Eukaryota</taxon>
        <taxon>Viridiplantae</taxon>
        <taxon>Streptophyta</taxon>
        <taxon>Embryophyta</taxon>
        <taxon>Tracheophyta</taxon>
        <taxon>Spermatophyta</taxon>
        <taxon>Magnoliopsida</taxon>
        <taxon>Liliopsida</taxon>
        <taxon>Poales</taxon>
        <taxon>Poaceae</taxon>
        <taxon>PACMAD clade</taxon>
        <taxon>Chloridoideae</taxon>
        <taxon>Eragrostideae</taxon>
        <taxon>Eragrostidinae</taxon>
        <taxon>Eragrostis</taxon>
    </lineage>
</organism>
<evidence type="ECO:0000313" key="3">
    <source>
        <dbReference type="Proteomes" id="UP000324897"/>
    </source>
</evidence>
<feature type="compositionally biased region" description="Low complexity" evidence="1">
    <location>
        <begin position="1"/>
        <end position="17"/>
    </location>
</feature>
<dbReference type="Proteomes" id="UP000324897">
    <property type="component" value="Unassembled WGS sequence"/>
</dbReference>
<evidence type="ECO:0000313" key="2">
    <source>
        <dbReference type="EMBL" id="TVU35701.1"/>
    </source>
</evidence>